<comment type="caution">
    <text evidence="2">The sequence shown here is derived from an EMBL/GenBank/DDBJ whole genome shotgun (WGS) entry which is preliminary data.</text>
</comment>
<dbReference type="AlphaFoldDB" id="A0A3M9XRE9"/>
<dbReference type="InterPro" id="IPR046867">
    <property type="entry name" value="AldOxase/xan_DH_MoCoBD2"/>
</dbReference>
<keyword evidence="3" id="KW-1185">Reference proteome</keyword>
<dbReference type="SUPFAM" id="SSF56003">
    <property type="entry name" value="Molybdenum cofactor-binding domain"/>
    <property type="match status" value="1"/>
</dbReference>
<evidence type="ECO:0000313" key="3">
    <source>
        <dbReference type="Proteomes" id="UP000268623"/>
    </source>
</evidence>
<evidence type="ECO:0000313" key="2">
    <source>
        <dbReference type="EMBL" id="RNJ49678.1"/>
    </source>
</evidence>
<dbReference type="InterPro" id="IPR036856">
    <property type="entry name" value="Ald_Oxase/Xan_DH_a/b_sf"/>
</dbReference>
<dbReference type="EMBL" id="QWDD01000001">
    <property type="protein sequence ID" value="RNJ49678.1"/>
    <property type="molecule type" value="Genomic_DNA"/>
</dbReference>
<dbReference type="RefSeq" id="WP_123175647.1">
    <property type="nucleotide sequence ID" value="NZ_QWDD01000001.1"/>
</dbReference>
<dbReference type="Gene3D" id="3.30.365.10">
    <property type="entry name" value="Aldehyde oxidase/xanthine dehydrogenase, molybdopterin binding domain"/>
    <property type="match status" value="4"/>
</dbReference>
<dbReference type="OrthoDB" id="8428274at2"/>
<dbReference type="GO" id="GO:0016491">
    <property type="term" value="F:oxidoreductase activity"/>
    <property type="evidence" value="ECO:0007669"/>
    <property type="project" value="InterPro"/>
</dbReference>
<accession>A0A3M9XRE9</accession>
<gene>
    <name evidence="2" type="ORF">D1O30_08750</name>
</gene>
<organism evidence="2 3">
    <name type="scientific">Methylocystis hirsuta</name>
    <dbReference type="NCBI Taxonomy" id="369798"/>
    <lineage>
        <taxon>Bacteria</taxon>
        <taxon>Pseudomonadati</taxon>
        <taxon>Pseudomonadota</taxon>
        <taxon>Alphaproteobacteria</taxon>
        <taxon>Hyphomicrobiales</taxon>
        <taxon>Methylocystaceae</taxon>
        <taxon>Methylocystis</taxon>
    </lineage>
</organism>
<feature type="domain" description="Aldehyde oxidase/xanthine dehydrogenase a/b hammerhead" evidence="1">
    <location>
        <begin position="22"/>
        <end position="136"/>
    </location>
</feature>
<dbReference type="PANTHER" id="PTHR11908:SF153">
    <property type="entry name" value="DEHYDROGENASE"/>
    <property type="match status" value="1"/>
</dbReference>
<name>A0A3M9XRE9_9HYPH</name>
<dbReference type="Pfam" id="PF02738">
    <property type="entry name" value="MoCoBD_1"/>
    <property type="match status" value="1"/>
</dbReference>
<proteinExistence type="predicted"/>
<dbReference type="Proteomes" id="UP000268623">
    <property type="component" value="Unassembled WGS sequence"/>
</dbReference>
<dbReference type="InterPro" id="IPR008274">
    <property type="entry name" value="AldOxase/xan_DH_MoCoBD1"/>
</dbReference>
<dbReference type="SMART" id="SM01008">
    <property type="entry name" value="Ald_Xan_dh_C"/>
    <property type="match status" value="1"/>
</dbReference>
<dbReference type="InterPro" id="IPR037165">
    <property type="entry name" value="AldOxase/xan_DH_Mopterin-bd_sf"/>
</dbReference>
<dbReference type="PANTHER" id="PTHR11908">
    <property type="entry name" value="XANTHINE DEHYDROGENASE"/>
    <property type="match status" value="1"/>
</dbReference>
<reference evidence="2 3" key="1">
    <citation type="submission" date="2018-08" db="EMBL/GenBank/DDBJ databases">
        <title>Genome sequence of Methylocystis hirsuta CSC1, a methanotroph able to accumulate PHAs.</title>
        <authorList>
            <person name="Bordel S."/>
            <person name="Rodriguez E."/>
            <person name="Gancedo J."/>
            <person name="Munoz R."/>
        </authorList>
    </citation>
    <scope>NUCLEOTIDE SEQUENCE [LARGE SCALE GENOMIC DNA]</scope>
    <source>
        <strain evidence="2 3">CSC1</strain>
    </source>
</reference>
<dbReference type="InterPro" id="IPR000674">
    <property type="entry name" value="Ald_Oxase/Xan_DH_a/b"/>
</dbReference>
<dbReference type="InterPro" id="IPR016208">
    <property type="entry name" value="Ald_Oxase/xanthine_DH-like"/>
</dbReference>
<evidence type="ECO:0000259" key="1">
    <source>
        <dbReference type="SMART" id="SM01008"/>
    </source>
</evidence>
<dbReference type="GO" id="GO:0005506">
    <property type="term" value="F:iron ion binding"/>
    <property type="evidence" value="ECO:0007669"/>
    <property type="project" value="InterPro"/>
</dbReference>
<dbReference type="SUPFAM" id="SSF54665">
    <property type="entry name" value="CO dehydrogenase molybdoprotein N-domain-like"/>
    <property type="match status" value="1"/>
</dbReference>
<protein>
    <submittedName>
        <fullName evidence="2">Xanthine dehydrogenase family protein molybdopterin-binding subunit</fullName>
    </submittedName>
</protein>
<dbReference type="Pfam" id="PF01315">
    <property type="entry name" value="Ald_Xan_dh_C"/>
    <property type="match status" value="1"/>
</dbReference>
<dbReference type="Gene3D" id="3.90.1170.50">
    <property type="entry name" value="Aldehyde oxidase/xanthine dehydrogenase, a/b hammerhead"/>
    <property type="match status" value="1"/>
</dbReference>
<dbReference type="Pfam" id="PF20256">
    <property type="entry name" value="MoCoBD_2"/>
    <property type="match status" value="1"/>
</dbReference>
<sequence length="753" mass="81600">MSVGTNSIGKPVSRIDGPAKVTGRAKYAAEFSAPDLAYGFVVSSVVAKGRIQSIDRSAALAVPGVIEVFAHDNRPSLPSSHEKYTDQVAAPGSPFRPLYDDEILFSGQPVALVVAEELEIARFAASLVDVIYETGEAVTDLDTQIDKAFEPPEKRMPGWDPPARGDVDSALSRAPNLIRKEYRTPVEHHNPMETFASTAVWEEDGRLTVYDKTQGAPNCQEYLCSVFGLARDKVRVLSPYVGGAFGVGLRPNYQLFMAALAAIGLRRSVRVALTRQQMFTLGYRPQTLQTLILGAENDGRLVAVKHDAIANTSRFEDYQEPTVVWSGALYPCDHSTVTSRLARLDLFTPCDMRAPGGAVGMYALESAMDELSYAVGVDPLELRLKNYSERDQNQNRPISSKALKDCYLQGAERFGWSKRRPEPRSMREGRELIGYGMATGIWSAFFVPTSARAVLAPDGTLEIACATADIGTGTYTILAQIGAEMLGLPLEKVLVRIGDSDLPSAPVEGGSWTAASAGSAVMEACDGIRKELLKRASATSNAPLRGVDPADLTWIDGEIRMRDNPSRGMPLSQLLLGLNEPIASEVSSAPDEQVLQEYSHYAHSAVFAEVRLDEELGMLRVHRVVSTVAAGRILNPKTARSQILGAVVGGIGMALHEETVIDHRYGRFMNHSLAEYHVPAHADVHAIDVVFVDEQEHRLNPLGVKGVGEIGIVGTAAAIANAVFHATGVRVRDLPITIDKLLELRQPTNNHAA</sequence>